<feature type="binding site" evidence="6">
    <location>
        <position position="120"/>
    </location>
    <ligand>
        <name>ATP</name>
        <dbReference type="ChEBI" id="CHEBI:30616"/>
    </ligand>
</feature>
<feature type="repeat" description="TPR" evidence="5">
    <location>
        <begin position="645"/>
        <end position="678"/>
    </location>
</feature>
<keyword evidence="2 6" id="KW-0547">Nucleotide-binding</keyword>
<keyword evidence="5" id="KW-0802">TPR repeat</keyword>
<dbReference type="Pfam" id="PF00069">
    <property type="entry name" value="Pkinase"/>
    <property type="match status" value="1"/>
</dbReference>
<dbReference type="OrthoDB" id="9797180at2"/>
<dbReference type="SUPFAM" id="SSF56112">
    <property type="entry name" value="Protein kinase-like (PK-like)"/>
    <property type="match status" value="1"/>
</dbReference>
<feature type="domain" description="Protein kinase" evidence="7">
    <location>
        <begin position="91"/>
        <end position="359"/>
    </location>
</feature>
<dbReference type="KEGG" id="gba:J421_1729"/>
<dbReference type="PROSITE" id="PS00108">
    <property type="entry name" value="PROTEIN_KINASE_ST"/>
    <property type="match status" value="1"/>
</dbReference>
<name>W0RER0_9BACT</name>
<gene>
    <name evidence="8" type="ORF">J421_1729</name>
</gene>
<organism evidence="8 9">
    <name type="scientific">Gemmatirosa kalamazoonensis</name>
    <dbReference type="NCBI Taxonomy" id="861299"/>
    <lineage>
        <taxon>Bacteria</taxon>
        <taxon>Pseudomonadati</taxon>
        <taxon>Gemmatimonadota</taxon>
        <taxon>Gemmatimonadia</taxon>
        <taxon>Gemmatimonadales</taxon>
        <taxon>Gemmatimonadaceae</taxon>
        <taxon>Gemmatirosa</taxon>
    </lineage>
</organism>
<dbReference type="RefSeq" id="WP_025410773.1">
    <property type="nucleotide sequence ID" value="NZ_CP007128.1"/>
</dbReference>
<reference evidence="8 9" key="1">
    <citation type="journal article" date="2014" name="Genome Announc.">
        <title>Genome Sequence and Methylome of Soil Bacterium Gemmatirosa kalamazoonensis KBS708T, a Member of the Rarely Cultivated Gemmatimonadetes Phylum.</title>
        <authorList>
            <person name="Debruyn J.M."/>
            <person name="Radosevich M."/>
            <person name="Wommack K.E."/>
            <person name="Polson S.W."/>
            <person name="Hauser L.J."/>
            <person name="Fawaz M.N."/>
            <person name="Korlach J."/>
            <person name="Tsai Y.C."/>
        </authorList>
    </citation>
    <scope>NUCLEOTIDE SEQUENCE [LARGE SCALE GENOMIC DNA]</scope>
    <source>
        <strain evidence="8 9">KBS708</strain>
    </source>
</reference>
<evidence type="ECO:0000256" key="1">
    <source>
        <dbReference type="ARBA" id="ARBA00022679"/>
    </source>
</evidence>
<dbReference type="SUPFAM" id="SSF48452">
    <property type="entry name" value="TPR-like"/>
    <property type="match status" value="1"/>
</dbReference>
<dbReference type="SMART" id="SM00220">
    <property type="entry name" value="S_TKc"/>
    <property type="match status" value="1"/>
</dbReference>
<dbReference type="GO" id="GO:0005524">
    <property type="term" value="F:ATP binding"/>
    <property type="evidence" value="ECO:0007669"/>
    <property type="project" value="UniProtKB-UniRule"/>
</dbReference>
<dbReference type="GO" id="GO:0004674">
    <property type="term" value="F:protein serine/threonine kinase activity"/>
    <property type="evidence" value="ECO:0007669"/>
    <property type="project" value="TreeGrafter"/>
</dbReference>
<dbReference type="PROSITE" id="PS50011">
    <property type="entry name" value="PROTEIN_KINASE_DOM"/>
    <property type="match status" value="1"/>
</dbReference>
<dbReference type="InterPro" id="IPR017441">
    <property type="entry name" value="Protein_kinase_ATP_BS"/>
</dbReference>
<evidence type="ECO:0000313" key="8">
    <source>
        <dbReference type="EMBL" id="AHG89266.1"/>
    </source>
</evidence>
<dbReference type="Proteomes" id="UP000019151">
    <property type="component" value="Chromosome"/>
</dbReference>
<evidence type="ECO:0000256" key="4">
    <source>
        <dbReference type="ARBA" id="ARBA00022840"/>
    </source>
</evidence>
<dbReference type="InterPro" id="IPR000719">
    <property type="entry name" value="Prot_kinase_dom"/>
</dbReference>
<evidence type="ECO:0000259" key="7">
    <source>
        <dbReference type="PROSITE" id="PS50011"/>
    </source>
</evidence>
<dbReference type="InterPro" id="IPR011009">
    <property type="entry name" value="Kinase-like_dom_sf"/>
</dbReference>
<dbReference type="EMBL" id="CP007128">
    <property type="protein sequence ID" value="AHG89266.1"/>
    <property type="molecule type" value="Genomic_DNA"/>
</dbReference>
<keyword evidence="4 6" id="KW-0067">ATP-binding</keyword>
<dbReference type="AlphaFoldDB" id="W0RER0"/>
<dbReference type="Gene3D" id="3.40.50.10070">
    <property type="entry name" value="TolB, N-terminal domain"/>
    <property type="match status" value="1"/>
</dbReference>
<dbReference type="HOGENOM" id="CLU_013589_0_1_0"/>
<dbReference type="InterPro" id="IPR011990">
    <property type="entry name" value="TPR-like_helical_dom_sf"/>
</dbReference>
<evidence type="ECO:0000256" key="3">
    <source>
        <dbReference type="ARBA" id="ARBA00022777"/>
    </source>
</evidence>
<dbReference type="Gene3D" id="1.25.40.10">
    <property type="entry name" value="Tetratricopeptide repeat domain"/>
    <property type="match status" value="1"/>
</dbReference>
<dbReference type="SMART" id="SM00028">
    <property type="entry name" value="TPR"/>
    <property type="match status" value="4"/>
</dbReference>
<dbReference type="InterPro" id="IPR008271">
    <property type="entry name" value="Ser/Thr_kinase_AS"/>
</dbReference>
<dbReference type="PROSITE" id="PS00107">
    <property type="entry name" value="PROTEIN_KINASE_ATP"/>
    <property type="match status" value="1"/>
</dbReference>
<keyword evidence="1" id="KW-0808">Transferase</keyword>
<dbReference type="PANTHER" id="PTHR43289">
    <property type="entry name" value="MITOGEN-ACTIVATED PROTEIN KINASE KINASE KINASE 20-RELATED"/>
    <property type="match status" value="1"/>
</dbReference>
<dbReference type="InterPro" id="IPR019734">
    <property type="entry name" value="TPR_rpt"/>
</dbReference>
<accession>W0RER0</accession>
<keyword evidence="9" id="KW-1185">Reference proteome</keyword>
<dbReference type="eggNOG" id="COG0515">
    <property type="taxonomic scope" value="Bacteria"/>
</dbReference>
<feature type="repeat" description="TPR" evidence="5">
    <location>
        <begin position="679"/>
        <end position="712"/>
    </location>
</feature>
<protein>
    <submittedName>
        <fullName evidence="8">Protein kinase</fullName>
    </submittedName>
</protein>
<dbReference type="InParanoid" id="W0RER0"/>
<proteinExistence type="predicted"/>
<dbReference type="Gene3D" id="3.30.200.20">
    <property type="entry name" value="Phosphorylase Kinase, domain 1"/>
    <property type="match status" value="1"/>
</dbReference>
<dbReference type="CDD" id="cd14014">
    <property type="entry name" value="STKc_PknB_like"/>
    <property type="match status" value="1"/>
</dbReference>
<dbReference type="STRING" id="861299.J421_1729"/>
<sequence>MAVIDRERWRKLLPLLDQALELAGDERAAWLGELRARSPELAAELTTLLASEAAADRQGFLDRALETDLPNATRAGAELRAYLQAALGEAYTIERELGGGGMGHVFVARENALGRTVVVKVVLPLLAAGIRAERFAREVRVLAALQHPNVVPLFTAGEAGGLPYYVMPYVRGESLRARLTRDGRLPRVEALSVLRDVARALAFAHEQGVVHRDVKPENVLLAGDAAVVTDFGIAKAITSSAVIASPAPHEPTLSAVGSTIGTPAYMAPEQAAGDPSVDHRADLYAWGVLAYELLAGVHPFAHAASSHALLAAHLSETPAPLSRHAPDLSPTLAALVARCLEKDRARRPHSAREILDTFATVATPPDRSIAARWRGRRRLVPAALASAGLLALVGYAVAPRIHRPSAASPPPTPPATAPSLAVLPFEAVGGDTANAYFGDGIADEISTALSKVGGLRVASRTSAAAFRASHDVDVRELGRRLGVSTVIEGRVRRAGDRMRLTVQLTSVSDGLALWSDEYERRVTDVFQVQDDIARAIVAALRTRLPGIARLQSGRPVSAAGTTNADAYDLYLRGTYLLERRGGGVARAVEYFTRAIAEDSTFARAWAGLAYALELMPTFGPMPPRAVDPRATAAAHRALALDSTLAEAYTALALMHMHTFRWREADEAFRRAVAVDPGFAPAWFQYGYFLMRIGRVADAEEPYRRGRDVDPLSGTGSTNLAYCLSLLGRYDESLAESRRAYELDSSLAVVHSMLAVAVLHDGRPDEARALARAKLPMPSNGIAAYVLGATGDRPRAAAIVRELESRPSGEWLVARTLAFAYLGLGDTARVLSALEASVRVGELPALTLVDPAFDPVRRSARFAAVVRGYGLDERAFTSPIDRRPR</sequence>
<dbReference type="PATRIC" id="fig|861299.3.peg.1756"/>
<dbReference type="PROSITE" id="PS50005">
    <property type="entry name" value="TPR"/>
    <property type="match status" value="2"/>
</dbReference>
<evidence type="ECO:0000256" key="6">
    <source>
        <dbReference type="PROSITE-ProRule" id="PRU10141"/>
    </source>
</evidence>
<dbReference type="Gene3D" id="1.10.510.10">
    <property type="entry name" value="Transferase(Phosphotransferase) domain 1"/>
    <property type="match status" value="1"/>
</dbReference>
<evidence type="ECO:0000256" key="5">
    <source>
        <dbReference type="PROSITE-ProRule" id="PRU00339"/>
    </source>
</evidence>
<dbReference type="PANTHER" id="PTHR43289:SF30">
    <property type="entry name" value="NON-SPECIFIC SERINE_THREONINE PROTEIN KINASE"/>
    <property type="match status" value="1"/>
</dbReference>
<evidence type="ECO:0000313" key="9">
    <source>
        <dbReference type="Proteomes" id="UP000019151"/>
    </source>
</evidence>
<evidence type="ECO:0000256" key="2">
    <source>
        <dbReference type="ARBA" id="ARBA00022741"/>
    </source>
</evidence>
<keyword evidence="3 8" id="KW-0418">Kinase</keyword>